<dbReference type="PANTHER" id="PTHR46896:SF3">
    <property type="entry name" value="FI06413P-RELATED"/>
    <property type="match status" value="1"/>
</dbReference>
<accession>Q75B03</accession>
<keyword evidence="3" id="KW-0645">Protease</keyword>
<dbReference type="eggNOG" id="KOG0779">
    <property type="taxonomic scope" value="Eukaryota"/>
</dbReference>
<evidence type="ECO:0000313" key="9">
    <source>
        <dbReference type="Proteomes" id="UP000000591"/>
    </source>
</evidence>
<dbReference type="GO" id="GO:0005634">
    <property type="term" value="C:nucleus"/>
    <property type="evidence" value="ECO:0000318"/>
    <property type="project" value="GO_Central"/>
</dbReference>
<organism evidence="8 9">
    <name type="scientific">Eremothecium gossypii (strain ATCC 10895 / CBS 109.51 / FGSC 9923 / NRRL Y-1056)</name>
    <name type="common">Yeast</name>
    <name type="synonym">Ashbya gossypii</name>
    <dbReference type="NCBI Taxonomy" id="284811"/>
    <lineage>
        <taxon>Eukaryota</taxon>
        <taxon>Fungi</taxon>
        <taxon>Dikarya</taxon>
        <taxon>Ascomycota</taxon>
        <taxon>Saccharomycotina</taxon>
        <taxon>Saccharomycetes</taxon>
        <taxon>Saccharomycetales</taxon>
        <taxon>Saccharomycetaceae</taxon>
        <taxon>Eremothecium</taxon>
    </lineage>
</organism>
<dbReference type="HOGENOM" id="CLU_304820_0_0_1"/>
<gene>
    <name evidence="8" type="ORF">AGOS_ADL089C</name>
</gene>
<keyword evidence="5" id="KW-0378">Hydrolase</keyword>
<reference evidence="9" key="2">
    <citation type="journal article" date="2013" name="G3 (Bethesda)">
        <title>Genomes of Ashbya fungi isolated from insects reveal four mating-type loci, numerous translocations, lack of transposons, and distinct gene duplications.</title>
        <authorList>
            <person name="Dietrich F.S."/>
            <person name="Voegeli S."/>
            <person name="Kuo S."/>
            <person name="Philippsen P."/>
        </authorList>
    </citation>
    <scope>GENOME REANNOTATION</scope>
    <source>
        <strain evidence="9">ATCC 10895 / CBS 109.51 / FGSC 9923 / NRRL Y-1056</strain>
    </source>
</reference>
<feature type="region of interest" description="Disordered" evidence="6">
    <location>
        <begin position="674"/>
        <end position="731"/>
    </location>
</feature>
<dbReference type="PANTHER" id="PTHR46896">
    <property type="entry name" value="SENTRIN-SPECIFIC PROTEASE"/>
    <property type="match status" value="1"/>
</dbReference>
<dbReference type="EMBL" id="AE016817">
    <property type="protein sequence ID" value="AAS51831.2"/>
    <property type="molecule type" value="Genomic_DNA"/>
</dbReference>
<dbReference type="InterPro" id="IPR038765">
    <property type="entry name" value="Papain-like_cys_pep_sf"/>
</dbReference>
<feature type="region of interest" description="Disordered" evidence="6">
    <location>
        <begin position="798"/>
        <end position="821"/>
    </location>
</feature>
<dbReference type="FunFam" id="3.40.395.10:FF:000011">
    <property type="entry name" value="Ulp2p"/>
    <property type="match status" value="1"/>
</dbReference>
<evidence type="ECO:0000256" key="5">
    <source>
        <dbReference type="ARBA" id="ARBA00022801"/>
    </source>
</evidence>
<dbReference type="GO" id="GO:0016929">
    <property type="term" value="F:deSUMOylase activity"/>
    <property type="evidence" value="ECO:0000318"/>
    <property type="project" value="GO_Central"/>
</dbReference>
<dbReference type="PROSITE" id="PS50600">
    <property type="entry name" value="ULP_PROTEASE"/>
    <property type="match status" value="1"/>
</dbReference>
<evidence type="ECO:0000256" key="1">
    <source>
        <dbReference type="ARBA" id="ARBA00005234"/>
    </source>
</evidence>
<name>Q75B03_EREGS</name>
<dbReference type="FunCoup" id="Q75B03">
    <property type="interactions" value="298"/>
</dbReference>
<dbReference type="InParanoid" id="Q75B03"/>
<feature type="region of interest" description="Disordered" evidence="6">
    <location>
        <begin position="1"/>
        <end position="38"/>
    </location>
</feature>
<evidence type="ECO:0000313" key="8">
    <source>
        <dbReference type="EMBL" id="AAS51831.2"/>
    </source>
</evidence>
<evidence type="ECO:0000256" key="2">
    <source>
        <dbReference type="ARBA" id="ARBA00022553"/>
    </source>
</evidence>
<dbReference type="KEGG" id="ago:AGOS_ADL089C"/>
<dbReference type="Pfam" id="PF02902">
    <property type="entry name" value="Peptidase_C48"/>
    <property type="match status" value="1"/>
</dbReference>
<dbReference type="InterPro" id="IPR051947">
    <property type="entry name" value="Sentrin-specific_protease"/>
</dbReference>
<feature type="region of interest" description="Disordered" evidence="6">
    <location>
        <begin position="256"/>
        <end position="293"/>
    </location>
</feature>
<dbReference type="GeneID" id="4620149"/>
<dbReference type="SUPFAM" id="SSF54001">
    <property type="entry name" value="Cysteine proteinases"/>
    <property type="match status" value="1"/>
</dbReference>
<dbReference type="GO" id="GO:0006508">
    <property type="term" value="P:proteolysis"/>
    <property type="evidence" value="ECO:0007669"/>
    <property type="project" value="UniProtKB-KW"/>
</dbReference>
<feature type="compositionally biased region" description="Basic and acidic residues" evidence="6">
    <location>
        <begin position="688"/>
        <end position="700"/>
    </location>
</feature>
<keyword evidence="9" id="KW-1185">Reference proteome</keyword>
<dbReference type="GO" id="GO:0016926">
    <property type="term" value="P:protein desumoylation"/>
    <property type="evidence" value="ECO:0000318"/>
    <property type="project" value="GO_Central"/>
</dbReference>
<evidence type="ECO:0000256" key="3">
    <source>
        <dbReference type="ARBA" id="ARBA00022670"/>
    </source>
</evidence>
<feature type="region of interest" description="Disordered" evidence="6">
    <location>
        <begin position="53"/>
        <end position="72"/>
    </location>
</feature>
<proteinExistence type="inferred from homology"/>
<evidence type="ECO:0000256" key="4">
    <source>
        <dbReference type="ARBA" id="ARBA00022786"/>
    </source>
</evidence>
<reference evidence="8 9" key="1">
    <citation type="journal article" date="2004" name="Science">
        <title>The Ashbya gossypii genome as a tool for mapping the ancient Saccharomyces cerevisiae genome.</title>
        <authorList>
            <person name="Dietrich F.S."/>
            <person name="Voegeli S."/>
            <person name="Brachat S."/>
            <person name="Lerch A."/>
            <person name="Gates K."/>
            <person name="Steiner S."/>
            <person name="Mohr C."/>
            <person name="Pohlmann R."/>
            <person name="Luedi P."/>
            <person name="Choi S."/>
            <person name="Wing R.A."/>
            <person name="Flavier A."/>
            <person name="Gaffney T.D."/>
            <person name="Philippsen P."/>
        </authorList>
    </citation>
    <scope>NUCLEOTIDE SEQUENCE [LARGE SCALE GENOMIC DNA]</scope>
    <source>
        <strain evidence="9">ATCC 10895 / CBS 109.51 / FGSC 9923 / NRRL Y-1056</strain>
    </source>
</reference>
<dbReference type="InterPro" id="IPR003653">
    <property type="entry name" value="Peptidase_C48_C"/>
</dbReference>
<keyword evidence="4" id="KW-0833">Ubl conjugation pathway</keyword>
<dbReference type="RefSeq" id="NP_984007.2">
    <property type="nucleotide sequence ID" value="NM_209360.2"/>
</dbReference>
<protein>
    <submittedName>
        <fullName evidence="8">ADL089Cp</fullName>
    </submittedName>
</protein>
<feature type="domain" description="Ubiquitin-like protease family profile" evidence="7">
    <location>
        <begin position="340"/>
        <end position="541"/>
    </location>
</feature>
<dbReference type="Gene3D" id="3.40.395.10">
    <property type="entry name" value="Adenoviral Proteinase, Chain A"/>
    <property type="match status" value="1"/>
</dbReference>
<evidence type="ECO:0000256" key="6">
    <source>
        <dbReference type="SAM" id="MobiDB-lite"/>
    </source>
</evidence>
<comment type="similarity">
    <text evidence="1">Belongs to the peptidase C48 family.</text>
</comment>
<dbReference type="AlphaFoldDB" id="Q75B03"/>
<dbReference type="OrthoDB" id="442460at2759"/>
<keyword evidence="2" id="KW-0597">Phosphoprotein</keyword>
<evidence type="ECO:0000259" key="7">
    <source>
        <dbReference type="PROSITE" id="PS50600"/>
    </source>
</evidence>
<dbReference type="Proteomes" id="UP000000591">
    <property type="component" value="Chromosome IV"/>
</dbReference>
<sequence length="974" mass="109252">MSRHRRLGLSPMDTLSGTSRAGKPTRHSGERYQAGRQRSGGVVAMLEGEVPVQKRHKGSTSEGEGNGLLRAAGEGDEGGLLEGYLELVEKEGMRRIEGVQLAVRGAAGTLMCELQSAAGHDLCLLDLQRDARAFYFDMHTTCVGLHLNQKVLLLGERMEATAQLLIWSTRGDRSDTRLVDIERTLKEAGLPVSDAASKSGIEAALRRQLSSVAEEGTKRLGMLDKPLSSLNNTKTFKRKYGKSGQVISFPHTVECGSSDEERCDSPRSEISPKSFYGSDRSSPSKPDLADHTYSSGLRKSSRLLDINNKKQFVVEDEDDYEKPEVFKPTLHYQFSDDTKYTVTNQDFKCLYNHDWVNDTILDFFLKYYVECTISDSDLSLSDVHIFSSFFYTKLVSNPEQYYANVKKWVASSNLLEKKYIVMPINVNFHWFGCIITNLSKLLRFFREGFHERWLEQSNSDSNVNEKERLLFPVVTILVYDSLRQTHSREVEPIKVFLIDYVKDKYGFDLPKAQIRMKLCTVPRQPNMSDCGIHVILNTKKFFENPQKAIMLWYQKPSHLLTKEINLYFEKTKRKTARQDLRNVLWGLQNEQVLRDGSLCQSDHELAEADNHSDLEIIEDTEGTKCQPPKENDAISKLSESKVYVTSTPEETRNNALMKRIIDHGEPNAYIKDASGGTSGNPFPEAAVDDTHTGKQQEIKGKPPSVCIIRSSSRDVSPRVRRHLSSSPVGDTLVNETGTKSIFFVSSSCKESDLVPSAQKSEEGYNKVTAATSLLASEEGQHLKTTEDEAGQAGFQDHLTEGETSDKNSPEHSKHAGSDHRPFTHGYLKKRWVLDQSVNVDTGDTVVSRDAEVNLLGETVHSAANLDLGTYKSEMKRTSMKHKSIKSTSSLSGTITVTDEEEMEPQRNREYVQLQDEIIIPHTGSQTPKTAQIYVSDSQDVEEAQKNSNVQVLEVHELVPEGRSLGGAPVVQRKK</sequence>
<dbReference type="STRING" id="284811.Q75B03"/>